<reference evidence="10 11" key="1">
    <citation type="journal article" date="2010" name="Science">
        <title>Genomic comparison of the ants Camponotus floridanus and Harpegnathos saltator.</title>
        <authorList>
            <person name="Bonasio R."/>
            <person name="Zhang G."/>
            <person name="Ye C."/>
            <person name="Mutti N.S."/>
            <person name="Fang X."/>
            <person name="Qin N."/>
            <person name="Donahue G."/>
            <person name="Yang P."/>
            <person name="Li Q."/>
            <person name="Li C."/>
            <person name="Zhang P."/>
            <person name="Huang Z."/>
            <person name="Berger S.L."/>
            <person name="Reinberg D."/>
            <person name="Wang J."/>
            <person name="Liebig J."/>
        </authorList>
    </citation>
    <scope>NUCLEOTIDE SEQUENCE [LARGE SCALE GENOMIC DNA]</scope>
    <source>
        <strain evidence="11">C129</strain>
    </source>
</reference>
<dbReference type="SUPFAM" id="SSF52499">
    <property type="entry name" value="Isochorismatase-like hydrolases"/>
    <property type="match status" value="1"/>
</dbReference>
<evidence type="ECO:0000313" key="10">
    <source>
        <dbReference type="EMBL" id="EFN70938.1"/>
    </source>
</evidence>
<proteinExistence type="inferred from homology"/>
<dbReference type="InterPro" id="IPR002048">
    <property type="entry name" value="EF_hand_dom"/>
</dbReference>
<dbReference type="PANTHER" id="PTHR11080">
    <property type="entry name" value="PYRAZINAMIDASE/NICOTINAMIDASE"/>
    <property type="match status" value="1"/>
</dbReference>
<evidence type="ECO:0000256" key="7">
    <source>
        <dbReference type="ARBA" id="ARBA00039017"/>
    </source>
</evidence>
<accession>E2A6I1</accession>
<dbReference type="Gene3D" id="1.10.238.10">
    <property type="entry name" value="EF-hand"/>
    <property type="match status" value="1"/>
</dbReference>
<dbReference type="Proteomes" id="UP000000311">
    <property type="component" value="Unassembled WGS sequence"/>
</dbReference>
<dbReference type="GO" id="GO:0019363">
    <property type="term" value="P:pyridine nucleotide biosynthetic process"/>
    <property type="evidence" value="ECO:0007669"/>
    <property type="project" value="UniProtKB-KW"/>
</dbReference>
<keyword evidence="3" id="KW-0479">Metal-binding</keyword>
<sequence length="329" mass="37786">MAQTKKDIWASPATILSNFDVDADGMLNYMEFQTLCAHLFGTDEVKEHEWRVREIFELFDVDRDGTLNEQDLYRCYEWIHAMVYPVNVLLIVDVQNDFIDGTLALRKCGYGQDGVEVVEPINRLLKDGHWNKVIYSQDWHPEDHISFFDNLAMRELHPESKITKKMAKPFDTIVFLQPHITQILWPRHCVMNTWGADLHKDLLIVPSSELVRKGWHSDKDSYSAFGEKDTDGISELVKILSNIRCTHLYVCGIAYDVCVKETCLNGLRYGYRLAVVDDCCRGVKPDDIMISKNLITENGGLITSSDYVLSLVNENKQSLIMAHHAARSR</sequence>
<dbReference type="OrthoDB" id="167809at2759"/>
<dbReference type="InterPro" id="IPR011992">
    <property type="entry name" value="EF-hand-dom_pair"/>
</dbReference>
<dbReference type="Gene3D" id="3.40.50.850">
    <property type="entry name" value="Isochorismatase-like"/>
    <property type="match status" value="1"/>
</dbReference>
<feature type="domain" description="EF-hand" evidence="9">
    <location>
        <begin position="47"/>
        <end position="82"/>
    </location>
</feature>
<evidence type="ECO:0000256" key="3">
    <source>
        <dbReference type="ARBA" id="ARBA00022723"/>
    </source>
</evidence>
<dbReference type="InParanoid" id="E2A6I1"/>
<dbReference type="GO" id="GO:0008936">
    <property type="term" value="F:nicotinamidase activity"/>
    <property type="evidence" value="ECO:0007669"/>
    <property type="project" value="UniProtKB-EC"/>
</dbReference>
<dbReference type="EMBL" id="GL437132">
    <property type="protein sequence ID" value="EFN70938.1"/>
    <property type="molecule type" value="Genomic_DNA"/>
</dbReference>
<dbReference type="InterPro" id="IPR018247">
    <property type="entry name" value="EF_Hand_1_Ca_BS"/>
</dbReference>
<protein>
    <recommendedName>
        <fullName evidence="7">nicotinamidase</fullName>
        <ecNumber evidence="7">3.5.1.19</ecNumber>
    </recommendedName>
    <alternativeName>
        <fullName evidence="8">Nicotinamide deamidase</fullName>
    </alternativeName>
</protein>
<dbReference type="InterPro" id="IPR036380">
    <property type="entry name" value="Isochorismatase-like_sf"/>
</dbReference>
<dbReference type="Pfam" id="PF00857">
    <property type="entry name" value="Isochorismatase"/>
    <property type="match status" value="1"/>
</dbReference>
<name>E2A6I1_CAMFO</name>
<keyword evidence="2" id="KW-0662">Pyridine nucleotide biosynthesis</keyword>
<evidence type="ECO:0000256" key="2">
    <source>
        <dbReference type="ARBA" id="ARBA00022642"/>
    </source>
</evidence>
<dbReference type="SMART" id="SM00054">
    <property type="entry name" value="EFh"/>
    <property type="match status" value="2"/>
</dbReference>
<comment type="pathway">
    <text evidence="6">Cofactor biosynthesis; nicotinate biosynthesis; nicotinate from nicotinamide: step 1/1.</text>
</comment>
<dbReference type="OMA" id="CVMNTWG"/>
<dbReference type="InterPro" id="IPR000868">
    <property type="entry name" value="Isochorismatase-like_dom"/>
</dbReference>
<evidence type="ECO:0000256" key="6">
    <source>
        <dbReference type="ARBA" id="ARBA00037900"/>
    </source>
</evidence>
<organism evidence="11">
    <name type="scientific">Camponotus floridanus</name>
    <name type="common">Florida carpenter ant</name>
    <dbReference type="NCBI Taxonomy" id="104421"/>
    <lineage>
        <taxon>Eukaryota</taxon>
        <taxon>Metazoa</taxon>
        <taxon>Ecdysozoa</taxon>
        <taxon>Arthropoda</taxon>
        <taxon>Hexapoda</taxon>
        <taxon>Insecta</taxon>
        <taxon>Pterygota</taxon>
        <taxon>Neoptera</taxon>
        <taxon>Endopterygota</taxon>
        <taxon>Hymenoptera</taxon>
        <taxon>Apocrita</taxon>
        <taxon>Aculeata</taxon>
        <taxon>Formicoidea</taxon>
        <taxon>Formicidae</taxon>
        <taxon>Formicinae</taxon>
        <taxon>Camponotus</taxon>
    </lineage>
</organism>
<dbReference type="Pfam" id="PF13499">
    <property type="entry name" value="EF-hand_7"/>
    <property type="match status" value="1"/>
</dbReference>
<dbReference type="PROSITE" id="PS00018">
    <property type="entry name" value="EF_HAND_1"/>
    <property type="match status" value="2"/>
</dbReference>
<dbReference type="AlphaFoldDB" id="E2A6I1"/>
<evidence type="ECO:0000256" key="5">
    <source>
        <dbReference type="ARBA" id="ARBA00022837"/>
    </source>
</evidence>
<evidence type="ECO:0000256" key="8">
    <source>
        <dbReference type="ARBA" id="ARBA00043224"/>
    </source>
</evidence>
<keyword evidence="5" id="KW-0106">Calcium</keyword>
<evidence type="ECO:0000256" key="1">
    <source>
        <dbReference type="ARBA" id="ARBA00006336"/>
    </source>
</evidence>
<evidence type="ECO:0000259" key="9">
    <source>
        <dbReference type="PROSITE" id="PS50222"/>
    </source>
</evidence>
<dbReference type="SUPFAM" id="SSF47473">
    <property type="entry name" value="EF-hand"/>
    <property type="match status" value="1"/>
</dbReference>
<evidence type="ECO:0000313" key="11">
    <source>
        <dbReference type="Proteomes" id="UP000000311"/>
    </source>
</evidence>
<dbReference type="GO" id="GO:0005509">
    <property type="term" value="F:calcium ion binding"/>
    <property type="evidence" value="ECO:0007669"/>
    <property type="project" value="InterPro"/>
</dbReference>
<keyword evidence="11" id="KW-1185">Reference proteome</keyword>
<keyword evidence="4" id="KW-0378">Hydrolase</keyword>
<dbReference type="InterPro" id="IPR052347">
    <property type="entry name" value="Isochorismatase_Nicotinamidase"/>
</dbReference>
<comment type="similarity">
    <text evidence="1">Belongs to the isochorismatase family.</text>
</comment>
<gene>
    <name evidence="10" type="ORF">EAG_16294</name>
</gene>
<dbReference type="STRING" id="104421.E2A6I1"/>
<dbReference type="PANTHER" id="PTHR11080:SF2">
    <property type="entry name" value="LD05707P"/>
    <property type="match status" value="1"/>
</dbReference>
<evidence type="ECO:0000256" key="4">
    <source>
        <dbReference type="ARBA" id="ARBA00022801"/>
    </source>
</evidence>
<dbReference type="PROSITE" id="PS50222">
    <property type="entry name" value="EF_HAND_2"/>
    <property type="match status" value="1"/>
</dbReference>
<dbReference type="EC" id="3.5.1.19" evidence="7"/>